<organism evidence="2 3">
    <name type="scientific">Heterorhabditis bacteriophora</name>
    <name type="common">Entomopathogenic nematode worm</name>
    <dbReference type="NCBI Taxonomy" id="37862"/>
    <lineage>
        <taxon>Eukaryota</taxon>
        <taxon>Metazoa</taxon>
        <taxon>Ecdysozoa</taxon>
        <taxon>Nematoda</taxon>
        <taxon>Chromadorea</taxon>
        <taxon>Rhabditida</taxon>
        <taxon>Rhabditina</taxon>
        <taxon>Rhabditomorpha</taxon>
        <taxon>Strongyloidea</taxon>
        <taxon>Heterorhabditidae</taxon>
        <taxon>Heterorhabditis</taxon>
    </lineage>
</organism>
<evidence type="ECO:0000313" key="3">
    <source>
        <dbReference type="WBParaSite" id="Hba_17317"/>
    </source>
</evidence>
<dbReference type="AlphaFoldDB" id="A0A1I7XIJ7"/>
<reference evidence="3" key="1">
    <citation type="submission" date="2016-11" db="UniProtKB">
        <authorList>
            <consortium name="WormBaseParasite"/>
        </authorList>
    </citation>
    <scope>IDENTIFICATION</scope>
</reference>
<keyword evidence="2" id="KW-1185">Reference proteome</keyword>
<sequence length="756" mass="85622">MTGITAMCARNMAAYLIVDNLGSPNEFLGPPSKRIRYSSSSVKISGDEDTLPFAESEYESIMDGRATVTSVSSEEFTTRNKKWDSLQQDIGYSSGENSIHEALNNVVNNRYEYVLPLFTSLPSFYQFLSLYFLILPSDEIMALLDEDDLPQEKLSDSFNTKWREIRGHQSPRKNKLSKEIMEQLTKNSCDASSEESSDWDPQDEQVNFMTRSFNSAIMDGTPNCLKRQRSSRGLVNIGNLLDCSEMDVSFCSTRSELPPCKSRSIRKKLRVRRMPRSMSDGEQLGIVSGPLTPQIRVSPPSTPLANSTRLLQQLDQHLEQISNDSSDTAPEQSDVQVYEWDEYHPPAKDESVAYLSTMSRSPEDLLSIDEDFGTHFGVHNTIRRLVEENKAHLQVVENSIEHGDIDAKQMSNVQMIVRANLRQLESVLRFQERQNFREGLDLEQLRGHWTGLLERVASPVPQILNKVERFASSLRDLHGMSSVSTLNGISEIRSKDDVRIALEALCEIEGKLSSERDELRSLLSSKVFRSELSELSAEFDTISQGYDDAVERIGGLVQSLKKLNLDWAEWNDQQTHIRMTMSTIEERLRLGEFDPQAVLSEMELCQERMNSLETMCNYLTSSLQSLQDDGLNKSIPDFRSEIILYFNALKQLKTRFNDLVRVPTPPMPSTIPFSQPEIVKRRVKTQILLTQIRPKKDVQQNQNLYKHVYVAVSTSWIIKSMLVLSLLSALAALFCAGILGSTFGPHLSYVNGPPPV</sequence>
<protein>
    <submittedName>
        <fullName evidence="3">KASH domain-containing protein</fullName>
    </submittedName>
</protein>
<evidence type="ECO:0000256" key="1">
    <source>
        <dbReference type="SAM" id="MobiDB-lite"/>
    </source>
</evidence>
<proteinExistence type="predicted"/>
<accession>A0A1I7XIJ7</accession>
<feature type="region of interest" description="Disordered" evidence="1">
    <location>
        <begin position="273"/>
        <end position="294"/>
    </location>
</feature>
<dbReference type="WBParaSite" id="Hba_17317">
    <property type="protein sequence ID" value="Hba_17317"/>
    <property type="gene ID" value="Hba_17317"/>
</dbReference>
<dbReference type="Proteomes" id="UP000095283">
    <property type="component" value="Unplaced"/>
</dbReference>
<name>A0A1I7XIJ7_HETBA</name>
<evidence type="ECO:0000313" key="2">
    <source>
        <dbReference type="Proteomes" id="UP000095283"/>
    </source>
</evidence>